<protein>
    <recommendedName>
        <fullName evidence="3">RNase H type-1 domain-containing protein</fullName>
    </recommendedName>
</protein>
<reference evidence="1 2" key="1">
    <citation type="journal article" date="2019" name="Sci. Rep.">
        <title>Orb-weaving spider Araneus ventricosus genome elucidates the spidroin gene catalogue.</title>
        <authorList>
            <person name="Kono N."/>
            <person name="Nakamura H."/>
            <person name="Ohtoshi R."/>
            <person name="Moran D.A.P."/>
            <person name="Shinohara A."/>
            <person name="Yoshida Y."/>
            <person name="Fujiwara M."/>
            <person name="Mori M."/>
            <person name="Tomita M."/>
            <person name="Arakawa K."/>
        </authorList>
    </citation>
    <scope>NUCLEOTIDE SEQUENCE [LARGE SCALE GENOMIC DNA]</scope>
</reference>
<organism evidence="1 2">
    <name type="scientific">Araneus ventricosus</name>
    <name type="common">Orbweaver spider</name>
    <name type="synonym">Epeira ventricosa</name>
    <dbReference type="NCBI Taxonomy" id="182803"/>
    <lineage>
        <taxon>Eukaryota</taxon>
        <taxon>Metazoa</taxon>
        <taxon>Ecdysozoa</taxon>
        <taxon>Arthropoda</taxon>
        <taxon>Chelicerata</taxon>
        <taxon>Arachnida</taxon>
        <taxon>Araneae</taxon>
        <taxon>Araneomorphae</taxon>
        <taxon>Entelegynae</taxon>
        <taxon>Araneoidea</taxon>
        <taxon>Araneidae</taxon>
        <taxon>Araneus</taxon>
    </lineage>
</organism>
<dbReference type="EMBL" id="BGPR01002977">
    <property type="protein sequence ID" value="GBM81924.1"/>
    <property type="molecule type" value="Genomic_DNA"/>
</dbReference>
<evidence type="ECO:0000313" key="1">
    <source>
        <dbReference type="EMBL" id="GBM81924.1"/>
    </source>
</evidence>
<dbReference type="Proteomes" id="UP000499080">
    <property type="component" value="Unassembled WGS sequence"/>
</dbReference>
<proteinExistence type="predicted"/>
<dbReference type="AlphaFoldDB" id="A0A4Y2IWF9"/>
<keyword evidence="2" id="KW-1185">Reference proteome</keyword>
<evidence type="ECO:0008006" key="3">
    <source>
        <dbReference type="Google" id="ProtNLM"/>
    </source>
</evidence>
<gene>
    <name evidence="1" type="ORF">AVEN_4081_1</name>
</gene>
<sequence>MSAGDPGNELADRNAKSATLEGEELSIPTPHFYIKMKICKELIRNWQCRWDNYDSESGREVRSYVPCADKRFLIYRNILIFFLTSHGPFHFYLHRFKTLNSPLCLCGRLGDADHYIFFNCPLTKEYHLKEPVVQHRVAWFKNLQENRECLSRLEMFL</sequence>
<name>A0A4Y2IWF9_ARAVE</name>
<comment type="caution">
    <text evidence="1">The sequence shown here is derived from an EMBL/GenBank/DDBJ whole genome shotgun (WGS) entry which is preliminary data.</text>
</comment>
<accession>A0A4Y2IWF9</accession>
<dbReference type="OrthoDB" id="6437659at2759"/>
<evidence type="ECO:0000313" key="2">
    <source>
        <dbReference type="Proteomes" id="UP000499080"/>
    </source>
</evidence>